<dbReference type="Gene3D" id="1.20.1290.10">
    <property type="entry name" value="AhpD-like"/>
    <property type="match status" value="1"/>
</dbReference>
<dbReference type="AlphaFoldDB" id="A0A7W1XQT6"/>
<keyword evidence="1" id="KW-0812">Transmembrane</keyword>
<sequence length="79" mass="8962">MKHSLQDNREVTGQFHHQLPHVVDTCNAFTGDCFRGGALSKKEKNLITLALGLLQMMSIALFIIPKNRLTPREYRSQPV</sequence>
<dbReference type="InterPro" id="IPR029032">
    <property type="entry name" value="AhpD-like"/>
</dbReference>
<evidence type="ECO:0000256" key="1">
    <source>
        <dbReference type="SAM" id="Phobius"/>
    </source>
</evidence>
<organism evidence="2 3">
    <name type="scientific">Thermoactinomyces mirandus</name>
    <dbReference type="NCBI Taxonomy" id="2756294"/>
    <lineage>
        <taxon>Bacteria</taxon>
        <taxon>Bacillati</taxon>
        <taxon>Bacillota</taxon>
        <taxon>Bacilli</taxon>
        <taxon>Bacillales</taxon>
        <taxon>Thermoactinomycetaceae</taxon>
        <taxon>Thermoactinomyces</taxon>
    </lineage>
</organism>
<keyword evidence="3" id="KW-1185">Reference proteome</keyword>
<dbReference type="EMBL" id="JACEOL010000011">
    <property type="protein sequence ID" value="MBA4601558.1"/>
    <property type="molecule type" value="Genomic_DNA"/>
</dbReference>
<reference evidence="2 3" key="1">
    <citation type="submission" date="2020-07" db="EMBL/GenBank/DDBJ databases">
        <title>Thermoactinomyces phylogeny.</title>
        <authorList>
            <person name="Dunlap C."/>
        </authorList>
    </citation>
    <scope>NUCLEOTIDE SEQUENCE [LARGE SCALE GENOMIC DNA]</scope>
    <source>
        <strain evidence="2 3">AMNI-1</strain>
    </source>
</reference>
<dbReference type="RefSeq" id="WP_181738171.1">
    <property type="nucleotide sequence ID" value="NZ_JACEOL010000011.1"/>
</dbReference>
<keyword evidence="1" id="KW-0472">Membrane</keyword>
<dbReference type="SUPFAM" id="SSF69118">
    <property type="entry name" value="AhpD-like"/>
    <property type="match status" value="1"/>
</dbReference>
<evidence type="ECO:0000313" key="2">
    <source>
        <dbReference type="EMBL" id="MBA4601558.1"/>
    </source>
</evidence>
<evidence type="ECO:0000313" key="3">
    <source>
        <dbReference type="Proteomes" id="UP000538292"/>
    </source>
</evidence>
<comment type="caution">
    <text evidence="2">The sequence shown here is derived from an EMBL/GenBank/DDBJ whole genome shotgun (WGS) entry which is preliminary data.</text>
</comment>
<protein>
    <submittedName>
        <fullName evidence="2">Uncharacterized protein</fullName>
    </submittedName>
</protein>
<name>A0A7W1XQT6_9BACL</name>
<accession>A0A7W1XQT6</accession>
<proteinExistence type="predicted"/>
<keyword evidence="1" id="KW-1133">Transmembrane helix</keyword>
<gene>
    <name evidence="2" type="ORF">H2C83_04320</name>
</gene>
<dbReference type="Proteomes" id="UP000538292">
    <property type="component" value="Unassembled WGS sequence"/>
</dbReference>
<feature type="transmembrane region" description="Helical" evidence="1">
    <location>
        <begin position="46"/>
        <end position="65"/>
    </location>
</feature>